<proteinExistence type="predicted"/>
<reference evidence="1 2" key="1">
    <citation type="submission" date="2014-06" db="EMBL/GenBank/DDBJ databases">
        <title>The Genome of the Aflatoxigenic Filamentous Fungus Aspergillus nomius.</title>
        <authorList>
            <person name="Moore M.G."/>
            <person name="Shannon B.M."/>
            <person name="Brian M.M."/>
        </authorList>
    </citation>
    <scope>NUCLEOTIDE SEQUENCE [LARGE SCALE GENOMIC DNA]</scope>
    <source>
        <strain evidence="1 2">NRRL 13137</strain>
    </source>
</reference>
<keyword evidence="2" id="KW-1185">Reference proteome</keyword>
<evidence type="ECO:0000313" key="2">
    <source>
        <dbReference type="Proteomes" id="UP000037505"/>
    </source>
</evidence>
<name>A0A0L1IVG4_ASPN3</name>
<gene>
    <name evidence="1" type="ORF">ANOM_007423</name>
</gene>
<protein>
    <submittedName>
        <fullName evidence="1">Uncharacterized protein</fullName>
    </submittedName>
</protein>
<dbReference type="Proteomes" id="UP000037505">
    <property type="component" value="Unassembled WGS sequence"/>
</dbReference>
<comment type="caution">
    <text evidence="1">The sequence shown here is derived from an EMBL/GenBank/DDBJ whole genome shotgun (WGS) entry which is preliminary data.</text>
</comment>
<sequence length="201" mass="22368">MGQPSPVSFIVYEQATDVRSIQASLTSKYLIRRDPFSRMKSGGKHPRFPHDLIVGKFSAPDVGRLLEELLALKAEIPLVKSDTMSAPKGPFRLVTVNTAPERAKRLIGRMVEALKDRYTIIYEANCETIEEVGPKVEALMPDVLFSASMWTDEQAQQIRSIARGIKPDIKTHAIPEGLQVERGPDAIVEYLCEKVPPLLDA</sequence>
<organism evidence="1 2">
    <name type="scientific">Aspergillus nomiae NRRL (strain ATCC 15546 / NRRL 13137 / CBS 260.88 / M93)</name>
    <dbReference type="NCBI Taxonomy" id="1509407"/>
    <lineage>
        <taxon>Eukaryota</taxon>
        <taxon>Fungi</taxon>
        <taxon>Dikarya</taxon>
        <taxon>Ascomycota</taxon>
        <taxon>Pezizomycotina</taxon>
        <taxon>Eurotiomycetes</taxon>
        <taxon>Eurotiomycetidae</taxon>
        <taxon>Eurotiales</taxon>
        <taxon>Aspergillaceae</taxon>
        <taxon>Aspergillus</taxon>
        <taxon>Aspergillus subgen. Circumdati</taxon>
    </lineage>
</organism>
<dbReference type="OrthoDB" id="2772415at2759"/>
<accession>A0A0L1IVG4</accession>
<dbReference type="AlphaFoldDB" id="A0A0L1IVG4"/>
<dbReference type="RefSeq" id="XP_015404474.1">
    <property type="nucleotide sequence ID" value="XM_015552679.1"/>
</dbReference>
<dbReference type="GeneID" id="26809227"/>
<evidence type="ECO:0000313" key="1">
    <source>
        <dbReference type="EMBL" id="KNG83551.1"/>
    </source>
</evidence>
<dbReference type="EMBL" id="JNOM01000261">
    <property type="protein sequence ID" value="KNG83551.1"/>
    <property type="molecule type" value="Genomic_DNA"/>
</dbReference>